<protein>
    <recommendedName>
        <fullName evidence="1">ZSWIM1/3 RNaseH-like domain-containing protein</fullName>
    </recommendedName>
</protein>
<feature type="domain" description="ZSWIM1/3 RNaseH-like" evidence="1">
    <location>
        <begin position="149"/>
        <end position="236"/>
    </location>
</feature>
<dbReference type="AlphaFoldDB" id="A0AAV8WRE5"/>
<keyword evidence="3" id="KW-1185">Reference proteome</keyword>
<dbReference type="PANTHER" id="PTHR33977">
    <property type="entry name" value="ZINC ION BINDING PROTEIN"/>
    <property type="match status" value="1"/>
</dbReference>
<dbReference type="Pfam" id="PF21056">
    <property type="entry name" value="ZSWIM1-3_RNaseH-like"/>
    <property type="match status" value="1"/>
</dbReference>
<accession>A0AAV8WRE5</accession>
<organism evidence="2 3">
    <name type="scientific">Rhamnusium bicolor</name>
    <dbReference type="NCBI Taxonomy" id="1586634"/>
    <lineage>
        <taxon>Eukaryota</taxon>
        <taxon>Metazoa</taxon>
        <taxon>Ecdysozoa</taxon>
        <taxon>Arthropoda</taxon>
        <taxon>Hexapoda</taxon>
        <taxon>Insecta</taxon>
        <taxon>Pterygota</taxon>
        <taxon>Neoptera</taxon>
        <taxon>Endopterygota</taxon>
        <taxon>Coleoptera</taxon>
        <taxon>Polyphaga</taxon>
        <taxon>Cucujiformia</taxon>
        <taxon>Chrysomeloidea</taxon>
        <taxon>Cerambycidae</taxon>
        <taxon>Lepturinae</taxon>
        <taxon>Rhagiini</taxon>
        <taxon>Rhamnusium</taxon>
    </lineage>
</organism>
<dbReference type="InterPro" id="IPR048324">
    <property type="entry name" value="ZSWIM1-3_RNaseH-like"/>
</dbReference>
<dbReference type="EMBL" id="JANEYF010005081">
    <property type="protein sequence ID" value="KAJ8929289.1"/>
    <property type="molecule type" value="Genomic_DNA"/>
</dbReference>
<name>A0AAV8WRE5_9CUCU</name>
<sequence>MQGTKKIGGYCPAKINLKVLNTEECDVNFMTNHIGHTNDLGHLSLNKLERDALATKIAAKIPFQTILDNIRESISNDKLNRVHLLIKKDLYNIEQSYNLNKESVRHINDAVSVEAWVKEVEDAGCVLFYKPQDTLSDQHPHLKSEDFILIIMNSGQKDMLEKYGSDVVCIDGTHGLNSYQFELVTILVLDKMREGFPAAFFISNRTDKIAMSIFYFYIKETLGRKLKAKTFMSDMAPSFYNAWEKVMGPVEFRLYCSWHVDRAWRKNLCKINSKEQQVYVYKQLRTLLEEIDINAFNVMCHNFLSSLLSNHDTVEFGIYFQDYYANNTKAWAYCCRINSGINTNMFIERMHTTLKYIYLGGKVNKRLDKAINVLMKFVRDKLFDKLIVINKEKLTTKIKIIRNRHKVSQKLDCKSVLQTDMGWQVPSSSSHGIYIVEERQPTCSCKLICSDCQVCFHRFFCTCLDSSIKWNMCKHVHLVCTFLKERDSLNFLMGVNTPSELEALESDKEQLKYHVNNIIDRIQSCEQLEAFKKFIAPAESIIAATERQELPQFLQS</sequence>
<dbReference type="PANTHER" id="PTHR33977:SF1">
    <property type="entry name" value="ZINC ION BINDING PROTEIN"/>
    <property type="match status" value="1"/>
</dbReference>
<evidence type="ECO:0000313" key="3">
    <source>
        <dbReference type="Proteomes" id="UP001162156"/>
    </source>
</evidence>
<evidence type="ECO:0000313" key="2">
    <source>
        <dbReference type="EMBL" id="KAJ8929289.1"/>
    </source>
</evidence>
<proteinExistence type="predicted"/>
<dbReference type="Proteomes" id="UP001162156">
    <property type="component" value="Unassembled WGS sequence"/>
</dbReference>
<gene>
    <name evidence="2" type="ORF">NQ314_018044</name>
</gene>
<evidence type="ECO:0000259" key="1">
    <source>
        <dbReference type="Pfam" id="PF21056"/>
    </source>
</evidence>
<reference evidence="2" key="1">
    <citation type="journal article" date="2023" name="Insect Mol. Biol.">
        <title>Genome sequencing provides insights into the evolution of gene families encoding plant cell wall-degrading enzymes in longhorned beetles.</title>
        <authorList>
            <person name="Shin N.R."/>
            <person name="Okamura Y."/>
            <person name="Kirsch R."/>
            <person name="Pauchet Y."/>
        </authorList>
    </citation>
    <scope>NUCLEOTIDE SEQUENCE</scope>
    <source>
        <strain evidence="2">RBIC_L_NR</strain>
    </source>
</reference>
<comment type="caution">
    <text evidence="2">The sequence shown here is derived from an EMBL/GenBank/DDBJ whole genome shotgun (WGS) entry which is preliminary data.</text>
</comment>